<dbReference type="InterPro" id="IPR036388">
    <property type="entry name" value="WH-like_DNA-bd_sf"/>
</dbReference>
<dbReference type="AlphaFoldDB" id="A0A9D2KCZ7"/>
<evidence type="ECO:0000256" key="3">
    <source>
        <dbReference type="ARBA" id="ARBA00018111"/>
    </source>
</evidence>
<organism evidence="7 8">
    <name type="scientific">Candidatus Bacteroides merdavium</name>
    <dbReference type="NCBI Taxonomy" id="2838472"/>
    <lineage>
        <taxon>Bacteria</taxon>
        <taxon>Pseudomonadati</taxon>
        <taxon>Bacteroidota</taxon>
        <taxon>Bacteroidia</taxon>
        <taxon>Bacteroidales</taxon>
        <taxon>Bacteroidaceae</taxon>
        <taxon>Bacteroides</taxon>
    </lineage>
</organism>
<evidence type="ECO:0000313" key="7">
    <source>
        <dbReference type="EMBL" id="HIZ91460.1"/>
    </source>
</evidence>
<reference evidence="7" key="2">
    <citation type="submission" date="2021-04" db="EMBL/GenBank/DDBJ databases">
        <authorList>
            <person name="Gilroy R."/>
        </authorList>
    </citation>
    <scope>NUCLEOTIDE SEQUENCE</scope>
    <source>
        <strain evidence="7">CHK118-2852</strain>
    </source>
</reference>
<comment type="caution">
    <text evidence="7">The sequence shown here is derived from an EMBL/GenBank/DDBJ whole genome shotgun (WGS) entry which is preliminary data.</text>
</comment>
<feature type="domain" description="RecX third three-helical" evidence="6">
    <location>
        <begin position="107"/>
        <end position="152"/>
    </location>
</feature>
<keyword evidence="4" id="KW-0963">Cytoplasm</keyword>
<comment type="similarity">
    <text evidence="2">Belongs to the RecX family.</text>
</comment>
<proteinExistence type="inferred from homology"/>
<feature type="domain" description="RecX second three-helical" evidence="5">
    <location>
        <begin position="57"/>
        <end position="93"/>
    </location>
</feature>
<evidence type="ECO:0000256" key="1">
    <source>
        <dbReference type="ARBA" id="ARBA00004496"/>
    </source>
</evidence>
<protein>
    <recommendedName>
        <fullName evidence="3">Regulatory protein RecX</fullName>
    </recommendedName>
</protein>
<evidence type="ECO:0000259" key="6">
    <source>
        <dbReference type="Pfam" id="PF21981"/>
    </source>
</evidence>
<dbReference type="Pfam" id="PF21981">
    <property type="entry name" value="RecX_HTH3"/>
    <property type="match status" value="1"/>
</dbReference>
<gene>
    <name evidence="7" type="ORF">H9807_05000</name>
</gene>
<dbReference type="InterPro" id="IPR053925">
    <property type="entry name" value="RecX_HTH_3rd"/>
</dbReference>
<accession>A0A9D2KCZ7</accession>
<dbReference type="PANTHER" id="PTHR33602">
    <property type="entry name" value="REGULATORY PROTEIN RECX FAMILY PROTEIN"/>
    <property type="match status" value="1"/>
</dbReference>
<evidence type="ECO:0000313" key="8">
    <source>
        <dbReference type="Proteomes" id="UP000824108"/>
    </source>
</evidence>
<dbReference type="PANTHER" id="PTHR33602:SF1">
    <property type="entry name" value="REGULATORY PROTEIN RECX FAMILY PROTEIN"/>
    <property type="match status" value="1"/>
</dbReference>
<dbReference type="Pfam" id="PF02631">
    <property type="entry name" value="RecX_HTH2"/>
    <property type="match status" value="1"/>
</dbReference>
<comment type="subcellular location">
    <subcellularLocation>
        <location evidence="1">Cytoplasm</location>
    </subcellularLocation>
</comment>
<dbReference type="InterPro" id="IPR003783">
    <property type="entry name" value="Regulatory_RecX"/>
</dbReference>
<evidence type="ECO:0000256" key="4">
    <source>
        <dbReference type="ARBA" id="ARBA00022490"/>
    </source>
</evidence>
<dbReference type="GO" id="GO:0006282">
    <property type="term" value="P:regulation of DNA repair"/>
    <property type="evidence" value="ECO:0007669"/>
    <property type="project" value="InterPro"/>
</dbReference>
<reference evidence="7" key="1">
    <citation type="journal article" date="2021" name="PeerJ">
        <title>Extensive microbial diversity within the chicken gut microbiome revealed by metagenomics and culture.</title>
        <authorList>
            <person name="Gilroy R."/>
            <person name="Ravi A."/>
            <person name="Getino M."/>
            <person name="Pursley I."/>
            <person name="Horton D.L."/>
            <person name="Alikhan N.F."/>
            <person name="Baker D."/>
            <person name="Gharbi K."/>
            <person name="Hall N."/>
            <person name="Watson M."/>
            <person name="Adriaenssens E.M."/>
            <person name="Foster-Nyarko E."/>
            <person name="Jarju S."/>
            <person name="Secka A."/>
            <person name="Antonio M."/>
            <person name="Oren A."/>
            <person name="Chaudhuri R.R."/>
            <person name="La Ragione R."/>
            <person name="Hildebrand F."/>
            <person name="Pallen M.J."/>
        </authorList>
    </citation>
    <scope>NUCLEOTIDE SEQUENCE</scope>
    <source>
        <strain evidence="7">CHK118-2852</strain>
    </source>
</reference>
<dbReference type="InterPro" id="IPR053924">
    <property type="entry name" value="RecX_HTH_2nd"/>
</dbReference>
<evidence type="ECO:0000256" key="2">
    <source>
        <dbReference type="ARBA" id="ARBA00009695"/>
    </source>
</evidence>
<dbReference type="Proteomes" id="UP000824108">
    <property type="component" value="Unassembled WGS sequence"/>
</dbReference>
<name>A0A9D2KCZ7_9BACE</name>
<dbReference type="GO" id="GO:0005737">
    <property type="term" value="C:cytoplasm"/>
    <property type="evidence" value="ECO:0007669"/>
    <property type="project" value="UniProtKB-SubCell"/>
</dbReference>
<sequence>MKNEKIDAKEALARLSAYCSVAERCRADVEEKLFRWGLDSDAVESIVLALEKDRFLDEKRYCCAFIRDKYLFARWGRVKIGQALRAKHIASDVYAPLLDEVVEESDYLSGLRALLASKRRSIRAANTREMEGKLIRFALGRGFEMDDIRRCMDISEENE</sequence>
<dbReference type="EMBL" id="DXAV01000041">
    <property type="protein sequence ID" value="HIZ91460.1"/>
    <property type="molecule type" value="Genomic_DNA"/>
</dbReference>
<dbReference type="Gene3D" id="1.10.10.10">
    <property type="entry name" value="Winged helix-like DNA-binding domain superfamily/Winged helix DNA-binding domain"/>
    <property type="match status" value="1"/>
</dbReference>
<evidence type="ECO:0000259" key="5">
    <source>
        <dbReference type="Pfam" id="PF02631"/>
    </source>
</evidence>